<evidence type="ECO:0000256" key="7">
    <source>
        <dbReference type="ARBA" id="ARBA00023136"/>
    </source>
</evidence>
<dbReference type="InterPro" id="IPR038770">
    <property type="entry name" value="Na+/solute_symporter_sf"/>
</dbReference>
<dbReference type="Gene3D" id="1.20.1530.20">
    <property type="match status" value="1"/>
</dbReference>
<feature type="transmembrane region" description="Helical" evidence="8">
    <location>
        <begin position="99"/>
        <end position="117"/>
    </location>
</feature>
<evidence type="ECO:0000256" key="6">
    <source>
        <dbReference type="ARBA" id="ARBA00022989"/>
    </source>
</evidence>
<name>A0ABT8EEK5_9BURK</name>
<feature type="transmembrane region" description="Helical" evidence="8">
    <location>
        <begin position="41"/>
        <end position="59"/>
    </location>
</feature>
<sequence>MTLAHLRTLLERHQIVIYLVFIGVGAVLSTLWPNIAYLQAALEPALVFMLCVTFLQVPIHELRLALQAHRFLGVLLVCNFILIPLLVWCLLPLLPTEPLLLTGALLVLLTPCIDYVVTFAHLGRADARVLLVSTPLLLGLQILLLPLYLHLFLGTAMSSQLPWAPFLDAFLWLIACPLLLAALFQRLAQRYTAAQKINHCLGAMPVPATACVLFLVITTTLAQLQLALELALSLIPAYLLFAVLAPTLSWWLARRCALPTAQARAVAFSGATRNSLVVLPIGLAISHALPGIAVVIVTQTLIELLSELVYIRVMPRLHTRTRQGLTD</sequence>
<dbReference type="PANTHER" id="PTHR43057">
    <property type="entry name" value="ARSENITE EFFLUX TRANSPORTER"/>
    <property type="match status" value="1"/>
</dbReference>
<dbReference type="EMBL" id="JAJHNU010000001">
    <property type="protein sequence ID" value="MDN4119716.1"/>
    <property type="molecule type" value="Genomic_DNA"/>
</dbReference>
<comment type="subcellular location">
    <subcellularLocation>
        <location evidence="1">Cell membrane</location>
        <topology evidence="1">Multi-pass membrane protein</topology>
    </subcellularLocation>
</comment>
<accession>A0ABT8EEK5</accession>
<keyword evidence="3" id="KW-0813">Transport</keyword>
<keyword evidence="6 8" id="KW-1133">Transmembrane helix</keyword>
<dbReference type="Pfam" id="PF01758">
    <property type="entry name" value="SBF"/>
    <property type="match status" value="1"/>
</dbReference>
<organism evidence="9 10">
    <name type="scientific">Alcaligenes endophyticus</name>
    <dbReference type="NCBI Taxonomy" id="1929088"/>
    <lineage>
        <taxon>Bacteria</taxon>
        <taxon>Pseudomonadati</taxon>
        <taxon>Pseudomonadota</taxon>
        <taxon>Betaproteobacteria</taxon>
        <taxon>Burkholderiales</taxon>
        <taxon>Alcaligenaceae</taxon>
        <taxon>Alcaligenes</taxon>
    </lineage>
</organism>
<dbReference type="InterPro" id="IPR002657">
    <property type="entry name" value="BilAc:Na_symport/Acr3"/>
</dbReference>
<keyword evidence="4" id="KW-1003">Cell membrane</keyword>
<gene>
    <name evidence="9" type="ORF">LMS43_00285</name>
</gene>
<evidence type="ECO:0000313" key="10">
    <source>
        <dbReference type="Proteomes" id="UP001168613"/>
    </source>
</evidence>
<feature type="transmembrane region" description="Helical" evidence="8">
    <location>
        <begin position="230"/>
        <end position="253"/>
    </location>
</feature>
<evidence type="ECO:0000256" key="5">
    <source>
        <dbReference type="ARBA" id="ARBA00022692"/>
    </source>
</evidence>
<dbReference type="RefSeq" id="WP_266124631.1">
    <property type="nucleotide sequence ID" value="NZ_JAJHNU010000001.1"/>
</dbReference>
<comment type="similarity">
    <text evidence="2">Belongs to the arsenical resistance-3 (ACR3) (TC 2.A.59) family.</text>
</comment>
<evidence type="ECO:0000256" key="1">
    <source>
        <dbReference type="ARBA" id="ARBA00004651"/>
    </source>
</evidence>
<feature type="transmembrane region" description="Helical" evidence="8">
    <location>
        <begin position="169"/>
        <end position="188"/>
    </location>
</feature>
<proteinExistence type="inferred from homology"/>
<keyword evidence="10" id="KW-1185">Reference proteome</keyword>
<feature type="transmembrane region" description="Helical" evidence="8">
    <location>
        <begin position="71"/>
        <end position="93"/>
    </location>
</feature>
<reference evidence="9" key="1">
    <citation type="submission" date="2021-11" db="EMBL/GenBank/DDBJ databases">
        <title>Draft genome sequence of Alcaligenes endophyticus type strain CCUG 75668T.</title>
        <authorList>
            <person name="Salva-Serra F."/>
            <person name="Duran R.E."/>
            <person name="Seeger M."/>
            <person name="Moore E.R.B."/>
            <person name="Jaen-Luchoro D."/>
        </authorList>
    </citation>
    <scope>NUCLEOTIDE SEQUENCE</scope>
    <source>
        <strain evidence="9">CCUG 75668</strain>
    </source>
</reference>
<evidence type="ECO:0000313" key="9">
    <source>
        <dbReference type="EMBL" id="MDN4119716.1"/>
    </source>
</evidence>
<evidence type="ECO:0000256" key="2">
    <source>
        <dbReference type="ARBA" id="ARBA00010110"/>
    </source>
</evidence>
<dbReference type="InterPro" id="IPR004706">
    <property type="entry name" value="Arsenical-R_Acr3"/>
</dbReference>
<keyword evidence="5 8" id="KW-0812">Transmembrane</keyword>
<feature type="transmembrane region" description="Helical" evidence="8">
    <location>
        <begin position="200"/>
        <end position="224"/>
    </location>
</feature>
<feature type="transmembrane region" description="Helical" evidence="8">
    <location>
        <begin position="129"/>
        <end position="149"/>
    </location>
</feature>
<dbReference type="Proteomes" id="UP001168613">
    <property type="component" value="Unassembled WGS sequence"/>
</dbReference>
<evidence type="ECO:0000256" key="4">
    <source>
        <dbReference type="ARBA" id="ARBA00022475"/>
    </source>
</evidence>
<comment type="caution">
    <text evidence="9">The sequence shown here is derived from an EMBL/GenBank/DDBJ whole genome shotgun (WGS) entry which is preliminary data.</text>
</comment>
<feature type="transmembrane region" description="Helical" evidence="8">
    <location>
        <begin position="15"/>
        <end position="35"/>
    </location>
</feature>
<evidence type="ECO:0000256" key="3">
    <source>
        <dbReference type="ARBA" id="ARBA00022448"/>
    </source>
</evidence>
<keyword evidence="7 8" id="KW-0472">Membrane</keyword>
<dbReference type="PANTHER" id="PTHR43057:SF1">
    <property type="entry name" value="ARSENICAL-RESISTANCE PROTEIN 3"/>
    <property type="match status" value="1"/>
</dbReference>
<protein>
    <submittedName>
        <fullName evidence="9">Arsenic resistance protein</fullName>
    </submittedName>
</protein>
<evidence type="ECO:0000256" key="8">
    <source>
        <dbReference type="SAM" id="Phobius"/>
    </source>
</evidence>